<protein>
    <submittedName>
        <fullName evidence="5">Glutamine-dependent 2-keto-4-methylthiobutyrate transaminase</fullName>
    </submittedName>
</protein>
<dbReference type="AlphaFoldDB" id="W4QVG6"/>
<dbReference type="eggNOG" id="COG0436">
    <property type="taxonomic scope" value="Bacteria"/>
</dbReference>
<dbReference type="PANTHER" id="PTHR42832">
    <property type="entry name" value="AMINO ACID AMINOTRANSFERASE"/>
    <property type="match status" value="1"/>
</dbReference>
<comment type="caution">
    <text evidence="5">The sequence shown here is derived from an EMBL/GenBank/DDBJ whole genome shotgun (WGS) entry which is preliminary data.</text>
</comment>
<dbReference type="InterPro" id="IPR015422">
    <property type="entry name" value="PyrdxlP-dep_Trfase_small"/>
</dbReference>
<keyword evidence="2" id="KW-0032">Aminotransferase</keyword>
<keyword evidence="3" id="KW-0808">Transferase</keyword>
<organism evidence="5 6">
    <name type="scientific">Halalkalibacter akibai (strain ATCC 43226 / DSM 21942 / CIP 109018 / JCM 9157 / 1139)</name>
    <name type="common">Bacillus akibai</name>
    <dbReference type="NCBI Taxonomy" id="1236973"/>
    <lineage>
        <taxon>Bacteria</taxon>
        <taxon>Bacillati</taxon>
        <taxon>Bacillota</taxon>
        <taxon>Bacilli</taxon>
        <taxon>Bacillales</taxon>
        <taxon>Bacillaceae</taxon>
        <taxon>Halalkalibacter</taxon>
    </lineage>
</organism>
<proteinExistence type="predicted"/>
<sequence length="248" mass="27364">MHGMPLRKELGFHPDYSEIDEKTWKAAKLMFLNYPNNPTGAVATKELFEQTIQLADEHDVCVIHDFAYGAIGFDGEKPLSFLQVEGAKNVGGEMITLSKTYNMAGWRVGFVVGNPSVIQAIELIQDHYYCSIFGGIQEAAAHALLSDQTSVKELVSLYEGRRKALVAAAQDNGWKVEAPKGSFFAWFPVPQGLSSEQFADLLLEKARVVVAPGIGFGEHGEGYVRIALLSDEKTLEEAMKRIGELHLF</sequence>
<dbReference type="InterPro" id="IPR004839">
    <property type="entry name" value="Aminotransferase_I/II_large"/>
</dbReference>
<name>W4QVG6_HALA3</name>
<feature type="domain" description="Aminotransferase class I/classII large" evidence="4">
    <location>
        <begin position="4"/>
        <end position="242"/>
    </location>
</feature>
<evidence type="ECO:0000313" key="6">
    <source>
        <dbReference type="Proteomes" id="UP000018896"/>
    </source>
</evidence>
<dbReference type="STRING" id="1236973.JCM9157_2735"/>
<dbReference type="InterPro" id="IPR050881">
    <property type="entry name" value="LL-DAP_aminotransferase"/>
</dbReference>
<dbReference type="SUPFAM" id="SSF53383">
    <property type="entry name" value="PLP-dependent transferases"/>
    <property type="match status" value="1"/>
</dbReference>
<dbReference type="EMBL" id="BAUV01000021">
    <property type="protein sequence ID" value="GAE35618.1"/>
    <property type="molecule type" value="Genomic_DNA"/>
</dbReference>
<dbReference type="PANTHER" id="PTHR42832:SF3">
    <property type="entry name" value="L-GLUTAMINE--4-(METHYLSULFANYL)-2-OXOBUTANOATE AMINOTRANSFERASE"/>
    <property type="match status" value="1"/>
</dbReference>
<dbReference type="GO" id="GO:0030170">
    <property type="term" value="F:pyridoxal phosphate binding"/>
    <property type="evidence" value="ECO:0007669"/>
    <property type="project" value="InterPro"/>
</dbReference>
<accession>W4QVG6</accession>
<evidence type="ECO:0000256" key="1">
    <source>
        <dbReference type="ARBA" id="ARBA00001933"/>
    </source>
</evidence>
<reference evidence="5 6" key="1">
    <citation type="journal article" date="2014" name="Genome Announc.">
        <title>Draft Genome Sequences of Three Alkaliphilic Bacillus Strains, Bacillus wakoensis JCM 9140T, Bacillus akibai JCM 9157T, and Bacillus hemicellulosilyticus JCM 9152T.</title>
        <authorList>
            <person name="Yuki M."/>
            <person name="Oshima K."/>
            <person name="Suda W."/>
            <person name="Oshida Y."/>
            <person name="Kitamura K."/>
            <person name="Iida T."/>
            <person name="Hattori M."/>
            <person name="Ohkuma M."/>
        </authorList>
    </citation>
    <scope>NUCLEOTIDE SEQUENCE [LARGE SCALE GENOMIC DNA]</scope>
    <source>
        <strain evidence="5 6">JCM 9157</strain>
    </source>
</reference>
<gene>
    <name evidence="5" type="ORF">JCM9157_2735</name>
</gene>
<evidence type="ECO:0000259" key="4">
    <source>
        <dbReference type="Pfam" id="PF00155"/>
    </source>
</evidence>
<dbReference type="GO" id="GO:0008483">
    <property type="term" value="F:transaminase activity"/>
    <property type="evidence" value="ECO:0007669"/>
    <property type="project" value="UniProtKB-KW"/>
</dbReference>
<dbReference type="InterPro" id="IPR015421">
    <property type="entry name" value="PyrdxlP-dep_Trfase_major"/>
</dbReference>
<evidence type="ECO:0000313" key="5">
    <source>
        <dbReference type="EMBL" id="GAE35618.1"/>
    </source>
</evidence>
<dbReference type="Gene3D" id="3.90.1150.10">
    <property type="entry name" value="Aspartate Aminotransferase, domain 1"/>
    <property type="match status" value="1"/>
</dbReference>
<keyword evidence="6" id="KW-1185">Reference proteome</keyword>
<comment type="cofactor">
    <cofactor evidence="1">
        <name>pyridoxal 5'-phosphate</name>
        <dbReference type="ChEBI" id="CHEBI:597326"/>
    </cofactor>
</comment>
<dbReference type="InterPro" id="IPR015424">
    <property type="entry name" value="PyrdxlP-dep_Trfase"/>
</dbReference>
<evidence type="ECO:0000256" key="2">
    <source>
        <dbReference type="ARBA" id="ARBA00022576"/>
    </source>
</evidence>
<dbReference type="Gene3D" id="3.40.640.10">
    <property type="entry name" value="Type I PLP-dependent aspartate aminotransferase-like (Major domain)"/>
    <property type="match status" value="1"/>
</dbReference>
<dbReference type="Proteomes" id="UP000018896">
    <property type="component" value="Unassembled WGS sequence"/>
</dbReference>
<dbReference type="Pfam" id="PF00155">
    <property type="entry name" value="Aminotran_1_2"/>
    <property type="match status" value="1"/>
</dbReference>
<evidence type="ECO:0000256" key="3">
    <source>
        <dbReference type="ARBA" id="ARBA00022679"/>
    </source>
</evidence>
<dbReference type="CDD" id="cd00609">
    <property type="entry name" value="AAT_like"/>
    <property type="match status" value="1"/>
</dbReference>